<sequence length="399" mass="41549" precursor="true">MKINQMHTTRNLLLTIAVAAASAGVGQAADLQYAGTDYDIGGTFFPGAGPAGDPNRPYVVVPWRTSGAGNQFAAVDEDGERYYGRDGYVVFATRRDYPNANVIPGISSAPGDPNFELLFANQTDLPSWVAGSQVLASRVVGGYGYALIDDPELTQGIRDWSWGEGQSPQSFGQAPYVKLGILDGWDQFGNDPANPDGPPAGRWGFSVGDDAPSHFRLGVMVDGTDNSSFVPDEVFLMQVSSLGGGSILHSSSTLSTDSNRFVDMHFFDISGAEAGDLFAVGVKSKDAGVSFGNAGVAGVTFDVLQAPPVLAGDYNGNGVVDAADYTIWRDNEGLTGVVPGTQGDGNRDGKVAGVDYNIWASNFGNAIALSAPTPAPEPTAGALVALTLLGGAAPRERRG</sequence>
<dbReference type="GO" id="GO:0000272">
    <property type="term" value="P:polysaccharide catabolic process"/>
    <property type="evidence" value="ECO:0007669"/>
    <property type="project" value="InterPro"/>
</dbReference>
<reference evidence="2 3" key="1">
    <citation type="submission" date="2019-02" db="EMBL/GenBank/DDBJ databases">
        <title>Deep-cultivation of Planctomycetes and their phenomic and genomic characterization uncovers novel biology.</title>
        <authorList>
            <person name="Wiegand S."/>
            <person name="Jogler M."/>
            <person name="Boedeker C."/>
            <person name="Pinto D."/>
            <person name="Vollmers J."/>
            <person name="Rivas-Marin E."/>
            <person name="Kohn T."/>
            <person name="Peeters S.H."/>
            <person name="Heuer A."/>
            <person name="Rast P."/>
            <person name="Oberbeckmann S."/>
            <person name="Bunk B."/>
            <person name="Jeske O."/>
            <person name="Meyerdierks A."/>
            <person name="Storesund J.E."/>
            <person name="Kallscheuer N."/>
            <person name="Luecker S."/>
            <person name="Lage O.M."/>
            <person name="Pohl T."/>
            <person name="Merkel B.J."/>
            <person name="Hornburger P."/>
            <person name="Mueller R.-W."/>
            <person name="Bruemmer F."/>
            <person name="Labrenz M."/>
            <person name="Spormann A.M."/>
            <person name="Op Den Camp H."/>
            <person name="Overmann J."/>
            <person name="Amann R."/>
            <person name="Jetten M.S.M."/>
            <person name="Mascher T."/>
            <person name="Medema M.H."/>
            <person name="Devos D.P."/>
            <person name="Kaster A.-K."/>
            <person name="Ovreas L."/>
            <person name="Rohde M."/>
            <person name="Galperin M.Y."/>
            <person name="Jogler C."/>
        </authorList>
    </citation>
    <scope>NUCLEOTIDE SEQUENCE [LARGE SCALE GENOMIC DNA]</scope>
    <source>
        <strain evidence="2 3">Pla123a</strain>
    </source>
</reference>
<keyword evidence="3" id="KW-1185">Reference proteome</keyword>
<dbReference type="Gene3D" id="1.10.1330.10">
    <property type="entry name" value="Dockerin domain"/>
    <property type="match status" value="1"/>
</dbReference>
<keyword evidence="1" id="KW-0732">Signal</keyword>
<dbReference type="OrthoDB" id="243140at2"/>
<feature type="signal peptide" evidence="1">
    <location>
        <begin position="1"/>
        <end position="28"/>
    </location>
</feature>
<proteinExistence type="predicted"/>
<dbReference type="RefSeq" id="WP_146584738.1">
    <property type="nucleotide sequence ID" value="NZ_SJPO01000002.1"/>
</dbReference>
<organism evidence="2 3">
    <name type="scientific">Posidoniimonas polymericola</name>
    <dbReference type="NCBI Taxonomy" id="2528002"/>
    <lineage>
        <taxon>Bacteria</taxon>
        <taxon>Pseudomonadati</taxon>
        <taxon>Planctomycetota</taxon>
        <taxon>Planctomycetia</taxon>
        <taxon>Pirellulales</taxon>
        <taxon>Lacipirellulaceae</taxon>
        <taxon>Posidoniimonas</taxon>
    </lineage>
</organism>
<evidence type="ECO:0000313" key="3">
    <source>
        <dbReference type="Proteomes" id="UP000318478"/>
    </source>
</evidence>
<feature type="chain" id="PRO_5023026781" description="Dockerin domain-containing protein" evidence="1">
    <location>
        <begin position="29"/>
        <end position="399"/>
    </location>
</feature>
<evidence type="ECO:0000256" key="1">
    <source>
        <dbReference type="SAM" id="SignalP"/>
    </source>
</evidence>
<dbReference type="EMBL" id="SJPO01000002">
    <property type="protein sequence ID" value="TWT78349.1"/>
    <property type="molecule type" value="Genomic_DNA"/>
</dbReference>
<name>A0A5C5YTM8_9BACT</name>
<protein>
    <recommendedName>
        <fullName evidence="4">Dockerin domain-containing protein</fullName>
    </recommendedName>
</protein>
<dbReference type="SUPFAM" id="SSF63446">
    <property type="entry name" value="Type I dockerin domain"/>
    <property type="match status" value="1"/>
</dbReference>
<evidence type="ECO:0008006" key="4">
    <source>
        <dbReference type="Google" id="ProtNLM"/>
    </source>
</evidence>
<comment type="caution">
    <text evidence="2">The sequence shown here is derived from an EMBL/GenBank/DDBJ whole genome shotgun (WGS) entry which is preliminary data.</text>
</comment>
<accession>A0A5C5YTM8</accession>
<dbReference type="AlphaFoldDB" id="A0A5C5YTM8"/>
<dbReference type="InterPro" id="IPR036439">
    <property type="entry name" value="Dockerin_dom_sf"/>
</dbReference>
<gene>
    <name evidence="2" type="ORF">Pla123a_11400</name>
</gene>
<evidence type="ECO:0000313" key="2">
    <source>
        <dbReference type="EMBL" id="TWT78349.1"/>
    </source>
</evidence>
<dbReference type="Proteomes" id="UP000318478">
    <property type="component" value="Unassembled WGS sequence"/>
</dbReference>